<name>A0A2W1NSL6_9FLAO</name>
<feature type="domain" description="AAA+ ATPase" evidence="1">
    <location>
        <begin position="31"/>
        <end position="134"/>
    </location>
</feature>
<dbReference type="OrthoDB" id="9768467at2"/>
<dbReference type="Pfam" id="PF13173">
    <property type="entry name" value="AAA_14"/>
    <property type="match status" value="1"/>
</dbReference>
<gene>
    <name evidence="2" type="ORF">DNU06_02085</name>
</gene>
<evidence type="ECO:0000259" key="1">
    <source>
        <dbReference type="SMART" id="SM00382"/>
    </source>
</evidence>
<dbReference type="Proteomes" id="UP000249248">
    <property type="component" value="Unassembled WGS sequence"/>
</dbReference>
<dbReference type="EMBL" id="QKSB01000001">
    <property type="protein sequence ID" value="PZE18642.1"/>
    <property type="molecule type" value="Genomic_DNA"/>
</dbReference>
<sequence length="399" mass="46010">MEKLFKAFNIKLNTVNDTLLERYLVHDIDFNERLIAIKGSRGVGKTTLLLQYIKSTLKNDGSVLYVSLDDFYFQANSLVGLAEEFYENGGKYLFLDEVHKYDNWSIELKTIYDTYNTLNIVFTSSSILEIYKGAADLSRRAVSYELRGLSFREFLKIDSDIELESYDLETICKNHISIASEITKDLRIIPHFKRYLKLGYYPFYKQGELAYHQKLANTVTLALEVDVPSIYNTEYQTIHKLKRLLYVIAMSVPFQPNITKLSAKIDTTSRSSTLLYLDYLERANLITNLKTSGKGNNYLVKPDKIYLENTNLMYAIGSSAEEVGNLRETFFLNQLNYKHQVNNSVESDFLVNEKYTFEVGGKHKSSDQIKGLEQGFIAADNIEVGFRNKVPLWLFGFLY</sequence>
<keyword evidence="3" id="KW-1185">Reference proteome</keyword>
<dbReference type="RefSeq" id="WP_111061543.1">
    <property type="nucleotide sequence ID" value="NZ_JBHUCU010000007.1"/>
</dbReference>
<dbReference type="InterPro" id="IPR003593">
    <property type="entry name" value="AAA+_ATPase"/>
</dbReference>
<organism evidence="2 3">
    <name type="scientific">Putridiphycobacter roseus</name>
    <dbReference type="NCBI Taxonomy" id="2219161"/>
    <lineage>
        <taxon>Bacteria</taxon>
        <taxon>Pseudomonadati</taxon>
        <taxon>Bacteroidota</taxon>
        <taxon>Flavobacteriia</taxon>
        <taxon>Flavobacteriales</taxon>
        <taxon>Crocinitomicaceae</taxon>
        <taxon>Putridiphycobacter</taxon>
    </lineage>
</organism>
<dbReference type="PANTHER" id="PTHR42990">
    <property type="entry name" value="ATPASE"/>
    <property type="match status" value="1"/>
</dbReference>
<dbReference type="Gene3D" id="3.40.50.300">
    <property type="entry name" value="P-loop containing nucleotide triphosphate hydrolases"/>
    <property type="match status" value="1"/>
</dbReference>
<evidence type="ECO:0000313" key="3">
    <source>
        <dbReference type="Proteomes" id="UP000249248"/>
    </source>
</evidence>
<comment type="caution">
    <text evidence="2">The sequence shown here is derived from an EMBL/GenBank/DDBJ whole genome shotgun (WGS) entry which is preliminary data.</text>
</comment>
<evidence type="ECO:0000313" key="2">
    <source>
        <dbReference type="EMBL" id="PZE18642.1"/>
    </source>
</evidence>
<dbReference type="PANTHER" id="PTHR42990:SF1">
    <property type="entry name" value="AAA+ ATPASE DOMAIN-CONTAINING PROTEIN"/>
    <property type="match status" value="1"/>
</dbReference>
<dbReference type="AlphaFoldDB" id="A0A2W1NSL6"/>
<dbReference type="InterPro" id="IPR027417">
    <property type="entry name" value="P-loop_NTPase"/>
</dbReference>
<accession>A0A2W1NSL6</accession>
<reference evidence="2 3" key="1">
    <citation type="submission" date="2018-06" db="EMBL/GenBank/DDBJ databases">
        <title>The draft genome sequence of Crocinitomix sp. SM1701.</title>
        <authorList>
            <person name="Zhang X."/>
        </authorList>
    </citation>
    <scope>NUCLEOTIDE SEQUENCE [LARGE SCALE GENOMIC DNA]</scope>
    <source>
        <strain evidence="2 3">SM1701</strain>
    </source>
</reference>
<dbReference type="SMART" id="SM00382">
    <property type="entry name" value="AAA"/>
    <property type="match status" value="1"/>
</dbReference>
<dbReference type="SUPFAM" id="SSF52540">
    <property type="entry name" value="P-loop containing nucleoside triphosphate hydrolases"/>
    <property type="match status" value="1"/>
</dbReference>
<proteinExistence type="predicted"/>
<dbReference type="InterPro" id="IPR041682">
    <property type="entry name" value="AAA_14"/>
</dbReference>
<protein>
    <submittedName>
        <fullName evidence="2">AAA family ATPase</fullName>
    </submittedName>
</protein>